<dbReference type="InterPro" id="IPR024478">
    <property type="entry name" value="HlyB_4HB_MCP"/>
</dbReference>
<name>A0AAW4UMF5_9FIRM</name>
<reference evidence="8" key="1">
    <citation type="submission" date="2021-10" db="EMBL/GenBank/DDBJ databases">
        <title>Collection of gut derived symbiotic bacterial strains cultured from healthy donors.</title>
        <authorList>
            <person name="Lin H."/>
            <person name="Littmann E."/>
            <person name="Kohout C."/>
            <person name="Pamer E.G."/>
        </authorList>
    </citation>
    <scope>NUCLEOTIDE SEQUENCE</scope>
    <source>
        <strain evidence="8">DFI.7.28A</strain>
    </source>
</reference>
<dbReference type="Proteomes" id="UP001197741">
    <property type="component" value="Unassembled WGS sequence"/>
</dbReference>
<dbReference type="PROSITE" id="PS50111">
    <property type="entry name" value="CHEMOTAXIS_TRANSDUC_2"/>
    <property type="match status" value="1"/>
</dbReference>
<dbReference type="InterPro" id="IPR003660">
    <property type="entry name" value="HAMP_dom"/>
</dbReference>
<protein>
    <submittedName>
        <fullName evidence="8">Methyl-accepting chemotaxis protein</fullName>
    </submittedName>
</protein>
<comment type="similarity">
    <text evidence="2">Belongs to the methyl-accepting chemotaxis (MCP) protein family.</text>
</comment>
<keyword evidence="5" id="KW-0472">Membrane</keyword>
<accession>A0AAW4UMF5</accession>
<dbReference type="SUPFAM" id="SSF58104">
    <property type="entry name" value="Methyl-accepting chemotaxis protein (MCP) signaling domain"/>
    <property type="match status" value="1"/>
</dbReference>
<comment type="caution">
    <text evidence="8">The sequence shown here is derived from an EMBL/GenBank/DDBJ whole genome shotgun (WGS) entry which is preliminary data.</text>
</comment>
<feature type="domain" description="Methyl-accepting transducer" evidence="6">
    <location>
        <begin position="290"/>
        <end position="527"/>
    </location>
</feature>
<organism evidence="8 9">
    <name type="scientific">Agathobacter rectalis</name>
    <dbReference type="NCBI Taxonomy" id="39491"/>
    <lineage>
        <taxon>Bacteria</taxon>
        <taxon>Bacillati</taxon>
        <taxon>Bacillota</taxon>
        <taxon>Clostridia</taxon>
        <taxon>Lachnospirales</taxon>
        <taxon>Lachnospiraceae</taxon>
        <taxon>Agathobacter</taxon>
    </lineage>
</organism>
<proteinExistence type="inferred from homology"/>
<evidence type="ECO:0000313" key="8">
    <source>
        <dbReference type="EMBL" id="MCB6959956.1"/>
    </source>
</evidence>
<dbReference type="SMART" id="SM00283">
    <property type="entry name" value="MA"/>
    <property type="match status" value="1"/>
</dbReference>
<dbReference type="PANTHER" id="PTHR32089">
    <property type="entry name" value="METHYL-ACCEPTING CHEMOTAXIS PROTEIN MCPB"/>
    <property type="match status" value="1"/>
</dbReference>
<dbReference type="Pfam" id="PF00672">
    <property type="entry name" value="HAMP"/>
    <property type="match status" value="1"/>
</dbReference>
<evidence type="ECO:0000256" key="2">
    <source>
        <dbReference type="ARBA" id="ARBA00029447"/>
    </source>
</evidence>
<keyword evidence="4" id="KW-0175">Coiled coil</keyword>
<dbReference type="CDD" id="cd06225">
    <property type="entry name" value="HAMP"/>
    <property type="match status" value="1"/>
</dbReference>
<feature type="transmembrane region" description="Helical" evidence="5">
    <location>
        <begin position="188"/>
        <end position="216"/>
    </location>
</feature>
<evidence type="ECO:0000256" key="5">
    <source>
        <dbReference type="SAM" id="Phobius"/>
    </source>
</evidence>
<gene>
    <name evidence="8" type="ORF">LIZ82_03440</name>
</gene>
<dbReference type="AlphaFoldDB" id="A0AAW4UMF5"/>
<keyword evidence="5" id="KW-1133">Transmembrane helix</keyword>
<dbReference type="GO" id="GO:0004888">
    <property type="term" value="F:transmembrane signaling receptor activity"/>
    <property type="evidence" value="ECO:0007669"/>
    <property type="project" value="InterPro"/>
</dbReference>
<dbReference type="PRINTS" id="PR00260">
    <property type="entry name" value="CHEMTRNSDUCR"/>
</dbReference>
<dbReference type="InterPro" id="IPR004089">
    <property type="entry name" value="MCPsignal_dom"/>
</dbReference>
<sequence>MKLLNNVSIKIKVMIPIVLLAIVVLLACVLSLTNSRRLLDAGVVISDDCSKSIELLMDMSLDIESMGKNMYGHCDADTTITKDSFATAINEKMEEMQGYFGEYKKQSLTDKEQEYFGAFEKKFGKYRDGMNAVLDASSKGDADKSIEAINVQQKPAEDYLTKKIACLINMRKTAMEAALSQQQKEYNFAITSAIVFIVVSILVIAFALITCFRSIVAPMQYISRKMQKMVDDIKANKGDLSMRLEVTGGDEIGSVGRNVNAFINTLQDIMASITDSAAEMNRVILEVDNKVSLSNDNSNDISSAMEELSASMEAVTETVSSITDNMQEIENKAQELAENSNGLLEYSDTMDKNAQELKKEAVSNKENTGKVASEIIAKLQQTIEDSKQVEKVSELTNDILSIAGQTNLLALNASIEAARAGEAGKGFAVVASEIGQLSESSRQAAVNIQNINNTVIETVQELIKNAAELAEYIQSNILPDYDNFVKAGEQYNNDAVHINDIVGNFNKMSFELKQSTEHIMDYISNITSVVKEGCDGINLAASNTLELSNDINTISKQVAQNKKVADMLNAQAEHFNN</sequence>
<dbReference type="RefSeq" id="WP_306782797.1">
    <property type="nucleotide sequence ID" value="NZ_JAJCJQ010000002.1"/>
</dbReference>
<dbReference type="Pfam" id="PF00015">
    <property type="entry name" value="MCPsignal"/>
    <property type="match status" value="1"/>
</dbReference>
<evidence type="ECO:0000256" key="3">
    <source>
        <dbReference type="PROSITE-ProRule" id="PRU00284"/>
    </source>
</evidence>
<evidence type="ECO:0000259" key="6">
    <source>
        <dbReference type="PROSITE" id="PS50111"/>
    </source>
</evidence>
<evidence type="ECO:0000313" key="9">
    <source>
        <dbReference type="Proteomes" id="UP001197741"/>
    </source>
</evidence>
<dbReference type="PROSITE" id="PS51257">
    <property type="entry name" value="PROKAR_LIPOPROTEIN"/>
    <property type="match status" value="1"/>
</dbReference>
<dbReference type="SMART" id="SM00304">
    <property type="entry name" value="HAMP"/>
    <property type="match status" value="1"/>
</dbReference>
<dbReference type="GO" id="GO:0016020">
    <property type="term" value="C:membrane"/>
    <property type="evidence" value="ECO:0007669"/>
    <property type="project" value="InterPro"/>
</dbReference>
<dbReference type="PROSITE" id="PS50885">
    <property type="entry name" value="HAMP"/>
    <property type="match status" value="1"/>
</dbReference>
<dbReference type="InterPro" id="IPR004090">
    <property type="entry name" value="Chemotax_Me-accpt_rcpt"/>
</dbReference>
<dbReference type="GO" id="GO:0007165">
    <property type="term" value="P:signal transduction"/>
    <property type="evidence" value="ECO:0007669"/>
    <property type="project" value="UniProtKB-KW"/>
</dbReference>
<keyword evidence="5" id="KW-0812">Transmembrane</keyword>
<feature type="coiled-coil region" evidence="4">
    <location>
        <begin position="312"/>
        <end position="346"/>
    </location>
</feature>
<dbReference type="EMBL" id="JAJCJQ010000002">
    <property type="protein sequence ID" value="MCB6959956.1"/>
    <property type="molecule type" value="Genomic_DNA"/>
</dbReference>
<evidence type="ECO:0000256" key="4">
    <source>
        <dbReference type="SAM" id="Coils"/>
    </source>
</evidence>
<dbReference type="GO" id="GO:0006935">
    <property type="term" value="P:chemotaxis"/>
    <property type="evidence" value="ECO:0007669"/>
    <property type="project" value="InterPro"/>
</dbReference>
<dbReference type="Gene3D" id="1.10.287.950">
    <property type="entry name" value="Methyl-accepting chemotaxis protein"/>
    <property type="match status" value="1"/>
</dbReference>
<evidence type="ECO:0000259" key="7">
    <source>
        <dbReference type="PROSITE" id="PS50885"/>
    </source>
</evidence>
<keyword evidence="1 3" id="KW-0807">Transducer</keyword>
<dbReference type="PANTHER" id="PTHR32089:SF112">
    <property type="entry name" value="LYSOZYME-LIKE PROTEIN-RELATED"/>
    <property type="match status" value="1"/>
</dbReference>
<dbReference type="Gene3D" id="6.10.340.10">
    <property type="match status" value="1"/>
</dbReference>
<dbReference type="Pfam" id="PF12729">
    <property type="entry name" value="4HB_MCP_1"/>
    <property type="match status" value="1"/>
</dbReference>
<feature type="domain" description="HAMP" evidence="7">
    <location>
        <begin position="213"/>
        <end position="271"/>
    </location>
</feature>
<evidence type="ECO:0000256" key="1">
    <source>
        <dbReference type="ARBA" id="ARBA00023224"/>
    </source>
</evidence>